<dbReference type="SUPFAM" id="SSF56634">
    <property type="entry name" value="Heme-dependent catalase-like"/>
    <property type="match status" value="1"/>
</dbReference>
<organism evidence="1 2">
    <name type="scientific">Gaopeijia maritima</name>
    <dbReference type="NCBI Taxonomy" id="3119007"/>
    <lineage>
        <taxon>Bacteria</taxon>
        <taxon>Pseudomonadati</taxon>
        <taxon>Gemmatimonadota</taxon>
        <taxon>Longimicrobiia</taxon>
        <taxon>Gaopeijiales</taxon>
        <taxon>Gaopeijiaceae</taxon>
        <taxon>Gaopeijia</taxon>
    </lineage>
</organism>
<proteinExistence type="predicted"/>
<reference evidence="1 2" key="1">
    <citation type="submission" date="2024-02" db="EMBL/GenBank/DDBJ databases">
        <title>A novel Gemmatimonadota bacterium.</title>
        <authorList>
            <person name="Du Z.-J."/>
            <person name="Ye Y.-Q."/>
        </authorList>
    </citation>
    <scope>NUCLEOTIDE SEQUENCE [LARGE SCALE GENOMIC DNA]</scope>
    <source>
        <strain evidence="1 2">DH-20</strain>
    </source>
</reference>
<accession>A0ABU9E469</accession>
<dbReference type="Proteomes" id="UP001484239">
    <property type="component" value="Unassembled WGS sequence"/>
</dbReference>
<dbReference type="EMBL" id="JBBHLI010000001">
    <property type="protein sequence ID" value="MEK9499517.1"/>
    <property type="molecule type" value="Genomic_DNA"/>
</dbReference>
<evidence type="ECO:0000313" key="1">
    <source>
        <dbReference type="EMBL" id="MEK9499517.1"/>
    </source>
</evidence>
<name>A0ABU9E469_9BACT</name>
<gene>
    <name evidence="1" type="ORF">WI372_00805</name>
</gene>
<protein>
    <recommendedName>
        <fullName evidence="3">Catalase</fullName>
    </recommendedName>
</protein>
<evidence type="ECO:0000313" key="2">
    <source>
        <dbReference type="Proteomes" id="UP001484239"/>
    </source>
</evidence>
<evidence type="ECO:0008006" key="3">
    <source>
        <dbReference type="Google" id="ProtNLM"/>
    </source>
</evidence>
<comment type="caution">
    <text evidence="1">The sequence shown here is derived from an EMBL/GenBank/DDBJ whole genome shotgun (WGS) entry which is preliminary data.</text>
</comment>
<keyword evidence="2" id="KW-1185">Reference proteome</keyword>
<dbReference type="InterPro" id="IPR020835">
    <property type="entry name" value="Catalase_sf"/>
</dbReference>
<dbReference type="RefSeq" id="WP_405276284.1">
    <property type="nucleotide sequence ID" value="NZ_JBBHLI010000001.1"/>
</dbReference>
<dbReference type="Gene3D" id="2.40.180.10">
    <property type="entry name" value="Catalase core domain"/>
    <property type="match status" value="1"/>
</dbReference>
<sequence>MTSSRMVARWGRDWPRSLPRRSPSEQAELLDRARIAIVRLQERARAGGEPGHALHRRELFATPDAELRIVDLLPSEVALGPFRPGATWRAAVRFSSAFPGARPDGVADQRGVAVRIADGPRRLDLLATTGEAHHARDAPAMIASLEAAAAASAGGPLGRVGAAFTLVRRLGVRDGVRMTRTLLRAAESGVSLAATTFYSRAPFQLGDFAVRYRIRGVAPDSALRAAGDRCLTGDLSTRLREAECSWTLELQGFLDPARTPMDDHRIPWDSPWLEVGRLSLRPGSGPRPLAADGFRATPEWTDEGGPVLEPLGDLNRLREAAYAASRSGRARSG</sequence>